<evidence type="ECO:0000256" key="5">
    <source>
        <dbReference type="ARBA" id="ARBA00022554"/>
    </source>
</evidence>
<evidence type="ECO:0000256" key="2">
    <source>
        <dbReference type="ARBA" id="ARBA00010399"/>
    </source>
</evidence>
<sequence length="683" mass="78936">MVVVGKSRVHDVSMSRPHKRSLIAIFSTCVLVFLVFIIDAKFEYITFFPKSLSGGGKDRSIESLRDKEFTRLGLTPREPIIVRDVRSGKDKKLHGRFLHITDMHPDSYYVEGTSIDAVCHSGKPDKKNDVAPKFGKAMSGCDSPVLLVEETLRWVKENLRDKIDFVIWTGDNVRHDNDRRNPRTEAQIFDMNDIVATKMTEIFSAGNEEDPRDFDVSVIPSLGNNDVFPHNMFALGPTLQTREYYRLWKNFVPQQQQRIFDRSASYLTEVIPGRLAVLSINTLYLFQANPLVDNCNSKKEPGYQLLLWLGYVLEELRHRGMKVWLSGHVPPIAKNFDQSCYDKFTLWTHEYRDIIVGGLYGHMNVDHFIPADGKKARKSLLKNLEPYSRVREGEEIAEEEEDDDDDDDETNLNRILGHAMTAKEAYLMGAKPSNKEAYMDTVRDTHYRKVWNKLQRVESEDTVESENKNKKKKNKKKKKKKKPITRQELIERYSIVNIGGSVIPTFNPAFRIWEYNISDIADESDFGISKDKPWDEFFESLDKIMEESLLEDEPDSKNIDSRISSEGSDKKKKRKSDDKTVPVEMPEGYGLGPAYVPQLFTPTRFVQFYADLEKINKEYYSSLDESKDVFKYEVEYTSDEKPYSMDTLTVGSYLDLAGRLYEDNPAWEQYVEWSFASSGYKDD</sequence>
<accession>A0ABN8VMW8</accession>
<dbReference type="PIRSF" id="PIRSF027093">
    <property type="entry name" value="EndopolyPtase_N1"/>
    <property type="match status" value="1"/>
</dbReference>
<evidence type="ECO:0000256" key="1">
    <source>
        <dbReference type="ARBA" id="ARBA00004576"/>
    </source>
</evidence>
<evidence type="ECO:0000256" key="6">
    <source>
        <dbReference type="ARBA" id="ARBA00022692"/>
    </source>
</evidence>
<keyword evidence="6 14" id="KW-0812">Transmembrane</keyword>
<keyword evidence="9 14" id="KW-1133">Transmembrane helix</keyword>
<evidence type="ECO:0000256" key="8">
    <source>
        <dbReference type="ARBA" id="ARBA00022968"/>
    </source>
</evidence>
<evidence type="ECO:0000256" key="7">
    <source>
        <dbReference type="ARBA" id="ARBA00022801"/>
    </source>
</evidence>
<comment type="subcellular location">
    <subcellularLocation>
        <location evidence="1">Vacuole membrane</location>
        <topology evidence="1">Single-pass type II membrane protein</topology>
    </subcellularLocation>
</comment>
<dbReference type="EC" id="3.6.1.10" evidence="3 12"/>
<dbReference type="InterPro" id="IPR004843">
    <property type="entry name" value="Calcineurin-like_PHP"/>
</dbReference>
<organism evidence="16 17">
    <name type="scientific">Saccharomyces eubayanus</name>
    <name type="common">Yeast</name>
    <dbReference type="NCBI Taxonomy" id="1080349"/>
    <lineage>
        <taxon>Eukaryota</taxon>
        <taxon>Fungi</taxon>
        <taxon>Dikarya</taxon>
        <taxon>Ascomycota</taxon>
        <taxon>Saccharomycotina</taxon>
        <taxon>Saccharomycetes</taxon>
        <taxon>Saccharomycetales</taxon>
        <taxon>Saccharomycetaceae</taxon>
        <taxon>Saccharomyces</taxon>
    </lineage>
</organism>
<dbReference type="EMBL" id="OX291492">
    <property type="protein sequence ID" value="CAI1857865.1"/>
    <property type="molecule type" value="Genomic_DNA"/>
</dbReference>
<name>A0ABN8VMW8_SACEU</name>
<evidence type="ECO:0000256" key="11">
    <source>
        <dbReference type="ARBA" id="ARBA00023180"/>
    </source>
</evidence>
<dbReference type="Proteomes" id="UP001152964">
    <property type="component" value="Chromosome 2"/>
</dbReference>
<keyword evidence="7 12" id="KW-0378">Hydrolase</keyword>
<dbReference type="CDD" id="cd00842">
    <property type="entry name" value="MPP_ASMase"/>
    <property type="match status" value="1"/>
</dbReference>
<feature type="region of interest" description="Disordered" evidence="13">
    <location>
        <begin position="391"/>
        <end position="411"/>
    </location>
</feature>
<dbReference type="SUPFAM" id="SSF56300">
    <property type="entry name" value="Metallo-dependent phosphatases"/>
    <property type="match status" value="1"/>
</dbReference>
<proteinExistence type="inferred from homology"/>
<feature type="region of interest" description="Disordered" evidence="13">
    <location>
        <begin position="549"/>
        <end position="583"/>
    </location>
</feature>
<comment type="function">
    <text evidence="12">Catalyzes the hydrolysis of inorganic polyphosphate (polyP) chains of many hundreds of phosphate residues into shorter lengths.</text>
</comment>
<dbReference type="InterPro" id="IPR041805">
    <property type="entry name" value="ASMase/PPN1_MPP"/>
</dbReference>
<evidence type="ECO:0000313" key="17">
    <source>
        <dbReference type="Proteomes" id="UP001152964"/>
    </source>
</evidence>
<reference evidence="16" key="1">
    <citation type="submission" date="2022-08" db="EMBL/GenBank/DDBJ databases">
        <authorList>
            <person name="Byrne P K."/>
        </authorList>
    </citation>
    <scope>NUCLEOTIDE SEQUENCE</scope>
    <source>
        <strain evidence="16">UCD650</strain>
    </source>
</reference>
<evidence type="ECO:0000256" key="3">
    <source>
        <dbReference type="ARBA" id="ARBA00012459"/>
    </source>
</evidence>
<dbReference type="PANTHER" id="PTHR10340:SF55">
    <property type="entry name" value="ENDOPOLYPHOSPHATASE"/>
    <property type="match status" value="1"/>
</dbReference>
<keyword evidence="8" id="KW-0735">Signal-anchor</keyword>
<dbReference type="Pfam" id="PF00149">
    <property type="entry name" value="Metallophos"/>
    <property type="match status" value="1"/>
</dbReference>
<feature type="transmembrane region" description="Helical" evidence="14">
    <location>
        <begin position="21"/>
        <end position="38"/>
    </location>
</feature>
<keyword evidence="10 12" id="KW-0472">Membrane</keyword>
<evidence type="ECO:0000256" key="4">
    <source>
        <dbReference type="ARBA" id="ARBA00014458"/>
    </source>
</evidence>
<dbReference type="PANTHER" id="PTHR10340">
    <property type="entry name" value="SPHINGOMYELIN PHOSPHODIESTERASE"/>
    <property type="match status" value="1"/>
</dbReference>
<gene>
    <name evidence="16" type="primary">U6500B05520</name>
    <name evidence="16" type="ORF">SEUBUCD650_0B05520</name>
</gene>
<feature type="domain" description="Calcineurin-like phosphoesterase" evidence="15">
    <location>
        <begin position="96"/>
        <end position="329"/>
    </location>
</feature>
<evidence type="ECO:0000313" key="16">
    <source>
        <dbReference type="EMBL" id="CAI1857865.1"/>
    </source>
</evidence>
<comment type="catalytic activity">
    <reaction evidence="12">
        <text>[phosphate](n+1) + n H2O = (n+1) phosphate + n H(+)</text>
        <dbReference type="Rhea" id="RHEA:22452"/>
        <dbReference type="Rhea" id="RHEA-COMP:14280"/>
        <dbReference type="ChEBI" id="CHEBI:15377"/>
        <dbReference type="ChEBI" id="CHEBI:15378"/>
        <dbReference type="ChEBI" id="CHEBI:16838"/>
        <dbReference type="ChEBI" id="CHEBI:43474"/>
        <dbReference type="EC" id="3.6.1.10"/>
    </reaction>
</comment>
<evidence type="ECO:0000256" key="12">
    <source>
        <dbReference type="PIRNR" id="PIRNR027093"/>
    </source>
</evidence>
<feature type="region of interest" description="Disordered" evidence="13">
    <location>
        <begin position="458"/>
        <end position="483"/>
    </location>
</feature>
<comment type="similarity">
    <text evidence="2">Belongs to the endopolyphosphatase PPN1 family.</text>
</comment>
<protein>
    <recommendedName>
        <fullName evidence="4 12">Endopolyphosphatase</fullName>
        <ecNumber evidence="3 12">3.6.1.10</ecNumber>
    </recommendedName>
</protein>
<feature type="compositionally biased region" description="Basic residues" evidence="13">
    <location>
        <begin position="469"/>
        <end position="483"/>
    </location>
</feature>
<evidence type="ECO:0000256" key="13">
    <source>
        <dbReference type="SAM" id="MobiDB-lite"/>
    </source>
</evidence>
<evidence type="ECO:0000256" key="14">
    <source>
        <dbReference type="SAM" id="Phobius"/>
    </source>
</evidence>
<evidence type="ECO:0000256" key="10">
    <source>
        <dbReference type="ARBA" id="ARBA00023136"/>
    </source>
</evidence>
<dbReference type="InterPro" id="IPR012358">
    <property type="entry name" value="EndopolyPtase_N1"/>
</dbReference>
<dbReference type="InterPro" id="IPR029052">
    <property type="entry name" value="Metallo-depent_PP-like"/>
</dbReference>
<evidence type="ECO:0000259" key="15">
    <source>
        <dbReference type="Pfam" id="PF00149"/>
    </source>
</evidence>
<keyword evidence="5 12" id="KW-0926">Vacuole</keyword>
<evidence type="ECO:0000256" key="9">
    <source>
        <dbReference type="ARBA" id="ARBA00022989"/>
    </source>
</evidence>
<keyword evidence="17" id="KW-1185">Reference proteome</keyword>
<keyword evidence="11" id="KW-0325">Glycoprotein</keyword>
<feature type="compositionally biased region" description="Acidic residues" evidence="13">
    <location>
        <begin position="395"/>
        <end position="410"/>
    </location>
</feature>